<accession>A0A6P7GPY5</accession>
<gene>
    <name evidence="3" type="primary">LOC114345342</name>
</gene>
<dbReference type="InterPro" id="IPR036179">
    <property type="entry name" value="Ig-like_dom_sf"/>
</dbReference>
<dbReference type="RefSeq" id="XP_028151966.1">
    <property type="nucleotide sequence ID" value="XM_028296165.1"/>
</dbReference>
<dbReference type="InterPro" id="IPR013783">
    <property type="entry name" value="Ig-like_fold"/>
</dbReference>
<protein>
    <submittedName>
        <fullName evidence="3">Myosin light chain kinase, smooth muscle-like</fullName>
    </submittedName>
</protein>
<dbReference type="AlphaFoldDB" id="A0A6P7GPY5"/>
<dbReference type="Gene3D" id="2.60.40.10">
    <property type="entry name" value="Immunoglobulins"/>
    <property type="match status" value="1"/>
</dbReference>
<evidence type="ECO:0000259" key="2">
    <source>
        <dbReference type="PROSITE" id="PS50835"/>
    </source>
</evidence>
<proteinExistence type="predicted"/>
<evidence type="ECO:0000313" key="3">
    <source>
        <dbReference type="RefSeq" id="XP_028151966.1"/>
    </source>
</evidence>
<dbReference type="Pfam" id="PF07679">
    <property type="entry name" value="I-set"/>
    <property type="match status" value="1"/>
</dbReference>
<organism evidence="3">
    <name type="scientific">Diabrotica virgifera virgifera</name>
    <name type="common">western corn rootworm</name>
    <dbReference type="NCBI Taxonomy" id="50390"/>
    <lineage>
        <taxon>Eukaryota</taxon>
        <taxon>Metazoa</taxon>
        <taxon>Ecdysozoa</taxon>
        <taxon>Arthropoda</taxon>
        <taxon>Hexapoda</taxon>
        <taxon>Insecta</taxon>
        <taxon>Pterygota</taxon>
        <taxon>Neoptera</taxon>
        <taxon>Endopterygota</taxon>
        <taxon>Coleoptera</taxon>
        <taxon>Polyphaga</taxon>
        <taxon>Cucujiformia</taxon>
        <taxon>Chrysomeloidea</taxon>
        <taxon>Chrysomelidae</taxon>
        <taxon>Galerucinae</taxon>
        <taxon>Diabroticina</taxon>
        <taxon>Diabroticites</taxon>
        <taxon>Diabrotica</taxon>
    </lineage>
</organism>
<dbReference type="InParanoid" id="A0A6P7GPY5"/>
<evidence type="ECO:0000256" key="1">
    <source>
        <dbReference type="SAM" id="MobiDB-lite"/>
    </source>
</evidence>
<name>A0A6P7GPY5_DIAVI</name>
<sequence length="62" mass="6969">MDEPKEKQIDGLAPTFAKKPAIRQEDDGKKLLFECRIQADPRPTVSWSHNGNAVSEGPRHKV</sequence>
<feature type="domain" description="Ig-like" evidence="2">
    <location>
        <begin position="14"/>
        <end position="62"/>
    </location>
</feature>
<dbReference type="InterPro" id="IPR007110">
    <property type="entry name" value="Ig-like_dom"/>
</dbReference>
<reference evidence="3" key="1">
    <citation type="submission" date="2025-08" db="UniProtKB">
        <authorList>
            <consortium name="RefSeq"/>
        </authorList>
    </citation>
    <scope>IDENTIFICATION</scope>
    <source>
        <tissue evidence="3">Whole insect</tissue>
    </source>
</reference>
<dbReference type="PROSITE" id="PS50835">
    <property type="entry name" value="IG_LIKE"/>
    <property type="match status" value="1"/>
</dbReference>
<feature type="region of interest" description="Disordered" evidence="1">
    <location>
        <begin position="42"/>
        <end position="62"/>
    </location>
</feature>
<dbReference type="SUPFAM" id="SSF48726">
    <property type="entry name" value="Immunoglobulin"/>
    <property type="match status" value="1"/>
</dbReference>
<dbReference type="InterPro" id="IPR013098">
    <property type="entry name" value="Ig_I-set"/>
</dbReference>